<dbReference type="VEuPathDB" id="FungiDB:AJ78_08098"/>
<reference evidence="1 2" key="1">
    <citation type="submission" date="2015-07" db="EMBL/GenBank/DDBJ databases">
        <title>Emmonsia species relationships and genome sequence.</title>
        <authorList>
            <consortium name="The Broad Institute Genomics Platform"/>
            <person name="Cuomo C.A."/>
            <person name="Munoz J.F."/>
            <person name="Imamovic A."/>
            <person name="Priest M.E."/>
            <person name="Young S."/>
            <person name="Clay O.K."/>
            <person name="McEwen J.G."/>
        </authorList>
    </citation>
    <scope>NUCLEOTIDE SEQUENCE [LARGE SCALE GENOMIC DNA]</scope>
    <source>
        <strain evidence="1 2">UAMH 9510</strain>
    </source>
</reference>
<sequence length="127" mass="14051">MIAVDPCLNGEHNYFRRRLAVSRNNKGVGLAMKVKCGYQSNKNYCGRNVHCWSRQTVNKIDASLHVGSLPASQHAMKSTLQTPGHRGLKTFDERDRPDAGNHILLGGSHHISSDAAAQGRVIFKCRL</sequence>
<protein>
    <submittedName>
        <fullName evidence="1">Uncharacterized protein</fullName>
    </submittedName>
</protein>
<proteinExistence type="predicted"/>
<gene>
    <name evidence="1" type="ORF">AJ78_08098</name>
</gene>
<dbReference type="OrthoDB" id="10512673at2759"/>
<accession>A0A1J9P2R4</accession>
<dbReference type="EMBL" id="LGRN01000623">
    <property type="protein sequence ID" value="OJD11057.1"/>
    <property type="molecule type" value="Genomic_DNA"/>
</dbReference>
<dbReference type="AlphaFoldDB" id="A0A1J9P2R4"/>
<comment type="caution">
    <text evidence="1">The sequence shown here is derived from an EMBL/GenBank/DDBJ whole genome shotgun (WGS) entry which is preliminary data.</text>
</comment>
<keyword evidence="2" id="KW-1185">Reference proteome</keyword>
<name>A0A1J9P2R4_9EURO</name>
<evidence type="ECO:0000313" key="1">
    <source>
        <dbReference type="EMBL" id="OJD11057.1"/>
    </source>
</evidence>
<organism evidence="1 2">
    <name type="scientific">Emergomyces pasteurianus Ep9510</name>
    <dbReference type="NCBI Taxonomy" id="1447872"/>
    <lineage>
        <taxon>Eukaryota</taxon>
        <taxon>Fungi</taxon>
        <taxon>Dikarya</taxon>
        <taxon>Ascomycota</taxon>
        <taxon>Pezizomycotina</taxon>
        <taxon>Eurotiomycetes</taxon>
        <taxon>Eurotiomycetidae</taxon>
        <taxon>Onygenales</taxon>
        <taxon>Ajellomycetaceae</taxon>
        <taxon>Emergomyces</taxon>
    </lineage>
</organism>
<dbReference type="Proteomes" id="UP000182235">
    <property type="component" value="Unassembled WGS sequence"/>
</dbReference>
<evidence type="ECO:0000313" key="2">
    <source>
        <dbReference type="Proteomes" id="UP000182235"/>
    </source>
</evidence>